<name>A0A979G2V6_CHIPD</name>
<feature type="transmembrane region" description="Helical" evidence="1">
    <location>
        <begin position="103"/>
        <end position="122"/>
    </location>
</feature>
<keyword evidence="1" id="KW-0812">Transmembrane</keyword>
<gene>
    <name evidence="2" type="ordered locus">Cpin_2313</name>
</gene>
<evidence type="ECO:0000313" key="3">
    <source>
        <dbReference type="Proteomes" id="UP000002215"/>
    </source>
</evidence>
<dbReference type="Proteomes" id="UP000002215">
    <property type="component" value="Chromosome"/>
</dbReference>
<sequence length="129" mass="14527">MFKRYFLAGIAAGILSGLAAFFYHRIYTEVVEVSFARLVSPQSIFSACLFADMLIALFCYTIRSFFKKDMEILTSILVAGSTLLSMIIPFMVSLPLDMEKPELFPGLVIPMQLLPALAWFVVKPFSIRN</sequence>
<dbReference type="AlphaFoldDB" id="A0A979G2V6"/>
<dbReference type="KEGG" id="cpi:Cpin_2313"/>
<keyword evidence="1" id="KW-0472">Membrane</keyword>
<protein>
    <submittedName>
        <fullName evidence="2">Uncharacterized protein</fullName>
    </submittedName>
</protein>
<organism evidence="2 3">
    <name type="scientific">Chitinophaga pinensis (strain ATCC 43595 / DSM 2588 / LMG 13176 / NBRC 15968 / NCIMB 11800 / UQM 2034)</name>
    <dbReference type="NCBI Taxonomy" id="485918"/>
    <lineage>
        <taxon>Bacteria</taxon>
        <taxon>Pseudomonadati</taxon>
        <taxon>Bacteroidota</taxon>
        <taxon>Chitinophagia</taxon>
        <taxon>Chitinophagales</taxon>
        <taxon>Chitinophagaceae</taxon>
        <taxon>Chitinophaga</taxon>
    </lineage>
</organism>
<accession>A0A979G2V6</accession>
<feature type="transmembrane region" description="Helical" evidence="1">
    <location>
        <begin position="43"/>
        <end position="60"/>
    </location>
</feature>
<feature type="transmembrane region" description="Helical" evidence="1">
    <location>
        <begin position="72"/>
        <end position="91"/>
    </location>
</feature>
<keyword evidence="1" id="KW-1133">Transmembrane helix</keyword>
<feature type="transmembrane region" description="Helical" evidence="1">
    <location>
        <begin position="5"/>
        <end position="23"/>
    </location>
</feature>
<reference evidence="2 3" key="2">
    <citation type="journal article" date="2010" name="Stand. Genomic Sci.">
        <title>Complete genome sequence of Chitinophaga pinensis type strain (UQM 2034).</title>
        <authorList>
            <person name="Glavina Del Rio T."/>
            <person name="Abt B."/>
            <person name="Spring S."/>
            <person name="Lapidus A."/>
            <person name="Nolan M."/>
            <person name="Tice H."/>
            <person name="Copeland A."/>
            <person name="Cheng J.F."/>
            <person name="Chen F."/>
            <person name="Bruce D."/>
            <person name="Goodwin L."/>
            <person name="Pitluck S."/>
            <person name="Ivanova N."/>
            <person name="Mavromatis K."/>
            <person name="Mikhailova N."/>
            <person name="Pati A."/>
            <person name="Chen A."/>
            <person name="Palaniappan K."/>
            <person name="Land M."/>
            <person name="Hauser L."/>
            <person name="Chang Y.J."/>
            <person name="Jeffries C.D."/>
            <person name="Chain P."/>
            <person name="Saunders E."/>
            <person name="Detter J.C."/>
            <person name="Brettin T."/>
            <person name="Rohde M."/>
            <person name="Goker M."/>
            <person name="Bristow J."/>
            <person name="Eisen J.A."/>
            <person name="Markowitz V."/>
            <person name="Hugenholtz P."/>
            <person name="Kyrpides N.C."/>
            <person name="Klenk H.P."/>
            <person name="Lucas S."/>
        </authorList>
    </citation>
    <scope>NUCLEOTIDE SEQUENCE [LARGE SCALE GENOMIC DNA]</scope>
    <source>
        <strain evidence="3">ATCC 43595 / DSM 2588 / LMG 13176 / NBRC 15968 / NCIMB 11800 / UQM 2034</strain>
    </source>
</reference>
<evidence type="ECO:0000313" key="2">
    <source>
        <dbReference type="EMBL" id="ACU59804.1"/>
    </source>
</evidence>
<evidence type="ECO:0000256" key="1">
    <source>
        <dbReference type="SAM" id="Phobius"/>
    </source>
</evidence>
<proteinExistence type="predicted"/>
<dbReference type="EMBL" id="CP001699">
    <property type="protein sequence ID" value="ACU59804.1"/>
    <property type="molecule type" value="Genomic_DNA"/>
</dbReference>
<reference evidence="3" key="1">
    <citation type="submission" date="2009-08" db="EMBL/GenBank/DDBJ databases">
        <title>The complete genome of Chitinophaga pinensis DSM 2588.</title>
        <authorList>
            <consortium name="US DOE Joint Genome Institute (JGI-PGF)"/>
            <person name="Lucas S."/>
            <person name="Copeland A."/>
            <person name="Lapidus A."/>
            <person name="Glavina del Rio T."/>
            <person name="Dalin E."/>
            <person name="Tice H."/>
            <person name="Bruce D."/>
            <person name="Goodwin L."/>
            <person name="Pitluck S."/>
            <person name="Kyrpides N."/>
            <person name="Mavromatis K."/>
            <person name="Ivanova N."/>
            <person name="Mikhailova N."/>
            <person name="Sims D."/>
            <person name="Meinche L."/>
            <person name="Brettin T."/>
            <person name="Detter J.C."/>
            <person name="Han C."/>
            <person name="Larimer F."/>
            <person name="Land M."/>
            <person name="Hauser L."/>
            <person name="Markowitz V."/>
            <person name="Cheng J.-F."/>
            <person name="Hugenholtz P."/>
            <person name="Woyke T."/>
            <person name="Wu D."/>
            <person name="Spring S."/>
            <person name="Klenk H.-P."/>
            <person name="Eisen J.A."/>
        </authorList>
    </citation>
    <scope>NUCLEOTIDE SEQUENCE [LARGE SCALE GENOMIC DNA]</scope>
    <source>
        <strain evidence="3">ATCC 43595 / DSM 2588 / LMG 13176 / NBRC 15968 / NCIMB 11800 / UQM 2034</strain>
    </source>
</reference>